<organism evidence="2 3">
    <name type="scientific">Batillaria attramentaria</name>
    <dbReference type="NCBI Taxonomy" id="370345"/>
    <lineage>
        <taxon>Eukaryota</taxon>
        <taxon>Metazoa</taxon>
        <taxon>Spiralia</taxon>
        <taxon>Lophotrochozoa</taxon>
        <taxon>Mollusca</taxon>
        <taxon>Gastropoda</taxon>
        <taxon>Caenogastropoda</taxon>
        <taxon>Sorbeoconcha</taxon>
        <taxon>Cerithioidea</taxon>
        <taxon>Batillariidae</taxon>
        <taxon>Batillaria</taxon>
    </lineage>
</organism>
<comment type="caution">
    <text evidence="2">The sequence shown here is derived from an EMBL/GenBank/DDBJ whole genome shotgun (WGS) entry which is preliminary data.</text>
</comment>
<accession>A0ABD0KRX1</accession>
<proteinExistence type="predicted"/>
<keyword evidence="3" id="KW-1185">Reference proteome</keyword>
<feature type="compositionally biased region" description="Low complexity" evidence="1">
    <location>
        <begin position="16"/>
        <end position="36"/>
    </location>
</feature>
<dbReference type="Proteomes" id="UP001519460">
    <property type="component" value="Unassembled WGS sequence"/>
</dbReference>
<name>A0ABD0KRX1_9CAEN</name>
<dbReference type="Pfam" id="PF03564">
    <property type="entry name" value="DUF1759"/>
    <property type="match status" value="1"/>
</dbReference>
<evidence type="ECO:0000313" key="2">
    <source>
        <dbReference type="EMBL" id="KAK7489949.1"/>
    </source>
</evidence>
<protein>
    <submittedName>
        <fullName evidence="2">Uncharacterized protein</fullName>
    </submittedName>
</protein>
<dbReference type="PANTHER" id="PTHR47331:SF5">
    <property type="entry name" value="RIBONUCLEASE H"/>
    <property type="match status" value="1"/>
</dbReference>
<evidence type="ECO:0000256" key="1">
    <source>
        <dbReference type="SAM" id="MobiDB-lite"/>
    </source>
</evidence>
<dbReference type="InterPro" id="IPR005312">
    <property type="entry name" value="DUF1759"/>
</dbReference>
<feature type="region of interest" description="Disordered" evidence="1">
    <location>
        <begin position="1"/>
        <end position="37"/>
    </location>
</feature>
<dbReference type="AlphaFoldDB" id="A0ABD0KRX1"/>
<reference evidence="2 3" key="1">
    <citation type="journal article" date="2023" name="Sci. Data">
        <title>Genome assembly of the Korean intertidal mud-creeper Batillaria attramentaria.</title>
        <authorList>
            <person name="Patra A.K."/>
            <person name="Ho P.T."/>
            <person name="Jun S."/>
            <person name="Lee S.J."/>
            <person name="Kim Y."/>
            <person name="Won Y.J."/>
        </authorList>
    </citation>
    <scope>NUCLEOTIDE SEQUENCE [LARGE SCALE GENOMIC DNA]</scope>
    <source>
        <strain evidence="2">Wonlab-2016</strain>
    </source>
</reference>
<dbReference type="PANTHER" id="PTHR47331">
    <property type="entry name" value="PHD-TYPE DOMAIN-CONTAINING PROTEIN"/>
    <property type="match status" value="1"/>
</dbReference>
<dbReference type="EMBL" id="JACVVK020000132">
    <property type="protein sequence ID" value="KAK7489949.1"/>
    <property type="molecule type" value="Genomic_DNA"/>
</dbReference>
<sequence length="225" mass="25277">MHKIVTATKHLRDTHSPASCSSRDSRPSSRPSCSSVDSKKLIATSEAAALRIKLQALRIENEKQDELASLHSGKSSHRHSLSRCSGNNLAITSSHLPNPEPPVFTGNPLQYQDWLFSFQSLIENRGVPPVERIHYLKRYLGGAAKEAVSIFFMLRSKNSYQQARHVLEHRFGNPFIINEAFRSKLDSWPSVHSKDKAGLCKLSDFLLQCQTGVEEVRELAILKDM</sequence>
<gene>
    <name evidence="2" type="ORF">BaRGS_00018814</name>
</gene>
<evidence type="ECO:0000313" key="3">
    <source>
        <dbReference type="Proteomes" id="UP001519460"/>
    </source>
</evidence>